<evidence type="ECO:0000313" key="6">
    <source>
        <dbReference type="Proteomes" id="UP000639338"/>
    </source>
</evidence>
<organism evidence="5 6">
    <name type="scientific">Aphidius gifuensis</name>
    <name type="common">Parasitoid wasp</name>
    <dbReference type="NCBI Taxonomy" id="684658"/>
    <lineage>
        <taxon>Eukaryota</taxon>
        <taxon>Metazoa</taxon>
        <taxon>Ecdysozoa</taxon>
        <taxon>Arthropoda</taxon>
        <taxon>Hexapoda</taxon>
        <taxon>Insecta</taxon>
        <taxon>Pterygota</taxon>
        <taxon>Neoptera</taxon>
        <taxon>Endopterygota</taxon>
        <taxon>Hymenoptera</taxon>
        <taxon>Apocrita</taxon>
        <taxon>Ichneumonoidea</taxon>
        <taxon>Braconidae</taxon>
        <taxon>Aphidiinae</taxon>
        <taxon>Aphidius</taxon>
    </lineage>
</organism>
<comment type="caution">
    <text evidence="5">The sequence shown here is derived from an EMBL/GenBank/DDBJ whole genome shotgun (WGS) entry which is preliminary data.</text>
</comment>
<sequence>MILKLIFWYIIVVVSITVCNGKKPNFLKNGIPTTIERYPFVVSIQWRNDHICTGNLISLNHVLTTAHCVLLESHHILSNFKIVAGTDDRLNEFGDEQVKDVAIIVYHRDYHPDRFWKNDLAILTLDSPIRVNNFTIPIIIRTNPGDMHSPIRSAGWGDPLISGAGQFFDNFQEILLIPAEPTDCRGFEDKITGALGCARILGNAYATLWRTVHICTGSLLTPRHALTTAHCVLLEASRILSNFRIVAGTSDRFNRSAQARSVSSIAYHSDYMPSQLWKNDLAILTTVSPFVFNLHTRAINIRAIPGFDRCTLKSAGWNNFADNYDNFQEIRLKKKRNDECTLDQLDVSQGCARILRNGYTTNGDSGCPLVFNHELVGIISTAFVERKDLVIYIDLWNYIRWIRNIIFAY</sequence>
<dbReference type="PROSITE" id="PS50240">
    <property type="entry name" value="TRYPSIN_DOM"/>
    <property type="match status" value="1"/>
</dbReference>
<gene>
    <name evidence="5" type="ORF">HCN44_000941</name>
</gene>
<dbReference type="EMBL" id="JACMRX010000005">
    <property type="protein sequence ID" value="KAF7988368.1"/>
    <property type="molecule type" value="Genomic_DNA"/>
</dbReference>
<feature type="domain" description="Peptidase S1" evidence="4">
    <location>
        <begin position="18"/>
        <end position="407"/>
    </location>
</feature>
<dbReference type="Pfam" id="PF00089">
    <property type="entry name" value="Trypsin"/>
    <property type="match status" value="2"/>
</dbReference>
<dbReference type="SUPFAM" id="SSF50494">
    <property type="entry name" value="Trypsin-like serine proteases"/>
    <property type="match status" value="2"/>
</dbReference>
<dbReference type="InterPro" id="IPR043504">
    <property type="entry name" value="Peptidase_S1_PA_chymotrypsin"/>
</dbReference>
<dbReference type="FunFam" id="2.40.10.10:FF:000068">
    <property type="entry name" value="transmembrane protease serine 2"/>
    <property type="match status" value="1"/>
</dbReference>
<dbReference type="InterPro" id="IPR009003">
    <property type="entry name" value="Peptidase_S1_PA"/>
</dbReference>
<dbReference type="InterPro" id="IPR001254">
    <property type="entry name" value="Trypsin_dom"/>
</dbReference>
<protein>
    <recommendedName>
        <fullName evidence="4">Peptidase S1 domain-containing protein</fullName>
    </recommendedName>
</protein>
<dbReference type="PANTHER" id="PTHR24256">
    <property type="entry name" value="TRYPTASE-RELATED"/>
    <property type="match status" value="1"/>
</dbReference>
<dbReference type="GO" id="GO:0004252">
    <property type="term" value="F:serine-type endopeptidase activity"/>
    <property type="evidence" value="ECO:0007669"/>
    <property type="project" value="InterPro"/>
</dbReference>
<evidence type="ECO:0000256" key="3">
    <source>
        <dbReference type="SAM" id="SignalP"/>
    </source>
</evidence>
<dbReference type="Gene3D" id="2.40.10.10">
    <property type="entry name" value="Trypsin-like serine proteases"/>
    <property type="match status" value="3"/>
</dbReference>
<dbReference type="AlphaFoldDB" id="A0A835CNQ9"/>
<accession>A0A835CNQ9</accession>
<evidence type="ECO:0000259" key="4">
    <source>
        <dbReference type="PROSITE" id="PS50240"/>
    </source>
</evidence>
<dbReference type="InterPro" id="IPR051487">
    <property type="entry name" value="Ser/Thr_Proteases_Immune/Dev"/>
</dbReference>
<dbReference type="GO" id="GO:0006508">
    <property type="term" value="P:proteolysis"/>
    <property type="evidence" value="ECO:0007669"/>
    <property type="project" value="InterPro"/>
</dbReference>
<evidence type="ECO:0000256" key="2">
    <source>
        <dbReference type="ARBA" id="ARBA00024195"/>
    </source>
</evidence>
<dbReference type="Proteomes" id="UP000639338">
    <property type="component" value="Unassembled WGS sequence"/>
</dbReference>
<name>A0A835CNQ9_APHGI</name>
<dbReference type="SMART" id="SM00020">
    <property type="entry name" value="Tryp_SPc"/>
    <property type="match status" value="1"/>
</dbReference>
<proteinExistence type="inferred from homology"/>
<comment type="similarity">
    <text evidence="2">Belongs to the peptidase S1 family. CLIP subfamily.</text>
</comment>
<dbReference type="OrthoDB" id="8030239at2759"/>
<evidence type="ECO:0000256" key="1">
    <source>
        <dbReference type="ARBA" id="ARBA00023157"/>
    </source>
</evidence>
<keyword evidence="1" id="KW-1015">Disulfide bond</keyword>
<evidence type="ECO:0000313" key="5">
    <source>
        <dbReference type="EMBL" id="KAF7988368.1"/>
    </source>
</evidence>
<feature type="signal peptide" evidence="3">
    <location>
        <begin position="1"/>
        <end position="21"/>
    </location>
</feature>
<keyword evidence="6" id="KW-1185">Reference proteome</keyword>
<reference evidence="5 6" key="1">
    <citation type="submission" date="2020-08" db="EMBL/GenBank/DDBJ databases">
        <title>Aphidius gifuensis genome sequencing and assembly.</title>
        <authorList>
            <person name="Du Z."/>
        </authorList>
    </citation>
    <scope>NUCLEOTIDE SEQUENCE [LARGE SCALE GENOMIC DNA]</scope>
    <source>
        <strain evidence="5">YNYX2018</strain>
        <tissue evidence="5">Adults</tissue>
    </source>
</reference>
<feature type="chain" id="PRO_5032468836" description="Peptidase S1 domain-containing protein" evidence="3">
    <location>
        <begin position="22"/>
        <end position="409"/>
    </location>
</feature>
<keyword evidence="3" id="KW-0732">Signal</keyword>